<reference evidence="1 2" key="1">
    <citation type="journal article" date="2019" name="Environ. Microbiol.">
        <title>Genomics insights into ecotype formation of ammonia-oxidizing archaea in the deep ocean.</title>
        <authorList>
            <person name="Wang Y."/>
            <person name="Huang J.M."/>
            <person name="Cui G.J."/>
            <person name="Nunoura T."/>
            <person name="Takaki Y."/>
            <person name="Li W.L."/>
            <person name="Li J."/>
            <person name="Gao Z.M."/>
            <person name="Takai K."/>
            <person name="Zhang A.Q."/>
            <person name="Stepanauskas R."/>
        </authorList>
    </citation>
    <scope>NUCLEOTIDE SEQUENCE [LARGE SCALE GENOMIC DNA]</scope>
    <source>
        <strain evidence="1 2">L15a</strain>
    </source>
</reference>
<organism evidence="1 2">
    <name type="scientific">Marine Group I thaumarchaeote</name>
    <dbReference type="NCBI Taxonomy" id="2511932"/>
    <lineage>
        <taxon>Archaea</taxon>
        <taxon>Nitrososphaerota</taxon>
        <taxon>Marine Group I</taxon>
    </lineage>
</organism>
<dbReference type="AlphaFoldDB" id="A0A7K4MWV8"/>
<dbReference type="EMBL" id="JACATH010000015">
    <property type="protein sequence ID" value="NWJ57786.1"/>
    <property type="molecule type" value="Genomic_DNA"/>
</dbReference>
<evidence type="ECO:0000313" key="1">
    <source>
        <dbReference type="EMBL" id="NWJ57786.1"/>
    </source>
</evidence>
<evidence type="ECO:0000313" key="2">
    <source>
        <dbReference type="Proteomes" id="UP000575480"/>
    </source>
</evidence>
<gene>
    <name evidence="1" type="ORF">HX858_08615</name>
</gene>
<dbReference type="Pfam" id="PF20025">
    <property type="entry name" value="DUF6433"/>
    <property type="match status" value="1"/>
</dbReference>
<dbReference type="Proteomes" id="UP000575480">
    <property type="component" value="Unassembled WGS sequence"/>
</dbReference>
<sequence length="141" mass="16137">MTTSLPRVFSEIAAAPTKKQKKELLLKYDCFALRQILKAAFDPNIKFLLPPGTPPIVKYQGDTAEPNPTYLHFHIRKLYLFVEGQSPKNLTNMKREKAFTDILEGIHPSEVELLLQVKDKKLKCRGLTFNLVKETFPNLLP</sequence>
<dbReference type="InterPro" id="IPR045491">
    <property type="entry name" value="DUF6433"/>
</dbReference>
<comment type="caution">
    <text evidence="1">The sequence shown here is derived from an EMBL/GenBank/DDBJ whole genome shotgun (WGS) entry which is preliminary data.</text>
</comment>
<protein>
    <submittedName>
        <fullName evidence="1">Uncharacterized protein</fullName>
    </submittedName>
</protein>
<accession>A0A7K4MWV8</accession>
<name>A0A7K4MWV8_9ARCH</name>
<proteinExistence type="predicted"/>